<dbReference type="EMBL" id="MGAE01000007">
    <property type="protein sequence ID" value="OGK40020.1"/>
    <property type="molecule type" value="Genomic_DNA"/>
</dbReference>
<sequence length="364" mass="41625">MTETERPTNSETLQPFSSIAVVGVGQTGGYFLREIAFYSKRLAGIQTYGIVRSVPDVRPVYIDHQVKLSDNPTEVLGSERPPQLVIVTVPIHEVAAALQPFTEYDGDVTILLTQNGVGTGELAQQVLRNRPNIRVVRGSLFTSVSYKPDGSLEYDHERRQIAFAPVPLPGQDDDKVYEEAHRLRRFFDSLGHQTHVLEDFKSMEWTKLLANSFGRSMIATGKLPSETFNDPDYYRREVESFLARAHAMHKAGIRIEYFPWLNLRSLERQLKLVHRSRMDAAPVMGARIRGKVSRAYTKSRGDIPPAAARKWYEDHELDPEILEYALPFIHLADQFNCPAPFVDHMVKEWYQWKETQRQLLESAK</sequence>
<dbReference type="SUPFAM" id="SSF51735">
    <property type="entry name" value="NAD(P)-binding Rossmann-fold domains"/>
    <property type="match status" value="1"/>
</dbReference>
<dbReference type="InterPro" id="IPR013332">
    <property type="entry name" value="KPR_N"/>
</dbReference>
<evidence type="ECO:0000259" key="1">
    <source>
        <dbReference type="Pfam" id="PF02558"/>
    </source>
</evidence>
<organism evidence="2 3">
    <name type="scientific">Candidatus Roizmanbacteria bacterium RIFCSPHIGHO2_12_FULL_44_10</name>
    <dbReference type="NCBI Taxonomy" id="1802054"/>
    <lineage>
        <taxon>Bacteria</taxon>
        <taxon>Candidatus Roizmaniibacteriota</taxon>
    </lineage>
</organism>
<dbReference type="InterPro" id="IPR036291">
    <property type="entry name" value="NAD(P)-bd_dom_sf"/>
</dbReference>
<proteinExistence type="predicted"/>
<dbReference type="Pfam" id="PF02558">
    <property type="entry name" value="ApbA"/>
    <property type="match status" value="1"/>
</dbReference>
<dbReference type="AlphaFoldDB" id="A0A1F7I9I1"/>
<dbReference type="Gene3D" id="3.40.50.720">
    <property type="entry name" value="NAD(P)-binding Rossmann-like Domain"/>
    <property type="match status" value="1"/>
</dbReference>
<reference evidence="2 3" key="1">
    <citation type="journal article" date="2016" name="Nat. Commun.">
        <title>Thousands of microbial genomes shed light on interconnected biogeochemical processes in an aquifer system.</title>
        <authorList>
            <person name="Anantharaman K."/>
            <person name="Brown C.T."/>
            <person name="Hug L.A."/>
            <person name="Sharon I."/>
            <person name="Castelle C.J."/>
            <person name="Probst A.J."/>
            <person name="Thomas B.C."/>
            <person name="Singh A."/>
            <person name="Wilkins M.J."/>
            <person name="Karaoz U."/>
            <person name="Brodie E.L."/>
            <person name="Williams K.H."/>
            <person name="Hubbard S.S."/>
            <person name="Banfield J.F."/>
        </authorList>
    </citation>
    <scope>NUCLEOTIDE SEQUENCE [LARGE SCALE GENOMIC DNA]</scope>
</reference>
<dbReference type="Proteomes" id="UP000179024">
    <property type="component" value="Unassembled WGS sequence"/>
</dbReference>
<name>A0A1F7I9I1_9BACT</name>
<gene>
    <name evidence="2" type="ORF">A3F34_00860</name>
</gene>
<evidence type="ECO:0000313" key="3">
    <source>
        <dbReference type="Proteomes" id="UP000179024"/>
    </source>
</evidence>
<protein>
    <recommendedName>
        <fullName evidence="1">Ketopantoate reductase N-terminal domain-containing protein</fullName>
    </recommendedName>
</protein>
<feature type="domain" description="Ketopantoate reductase N-terminal" evidence="1">
    <location>
        <begin position="19"/>
        <end position="156"/>
    </location>
</feature>
<evidence type="ECO:0000313" key="2">
    <source>
        <dbReference type="EMBL" id="OGK40020.1"/>
    </source>
</evidence>
<accession>A0A1F7I9I1</accession>
<comment type="caution">
    <text evidence="2">The sequence shown here is derived from an EMBL/GenBank/DDBJ whole genome shotgun (WGS) entry which is preliminary data.</text>
</comment>